<sequence length="225" mass="24189">MLDTLLLSSNGGEILETSDMSSFAKISVSMTNKGVNVYPSIIALLAAETPHVHTKVRILGEAVCCDNSVKTSDGVVCILHTSNTPPTPHPTEERPLLMVTAGSSLCRVARLPDPFHANTSLALPCGPHSPLLTGCDERPVEPSSISHSFCDHVTTKIGKNNTAVLCQTSPPALQHHPGSRQDKPESPRKDIDKNKVHQVVFGITRQVLLGRKSKIQHNDARFGVA</sequence>
<evidence type="ECO:0000313" key="3">
    <source>
        <dbReference type="Proteomes" id="UP000324222"/>
    </source>
</evidence>
<accession>A0A5B7CKN8</accession>
<dbReference type="AlphaFoldDB" id="A0A5B7CKN8"/>
<comment type="caution">
    <text evidence="2">The sequence shown here is derived from an EMBL/GenBank/DDBJ whole genome shotgun (WGS) entry which is preliminary data.</text>
</comment>
<feature type="region of interest" description="Disordered" evidence="1">
    <location>
        <begin position="168"/>
        <end position="196"/>
    </location>
</feature>
<protein>
    <submittedName>
        <fullName evidence="2">Uncharacterized protein</fullName>
    </submittedName>
</protein>
<proteinExistence type="predicted"/>
<name>A0A5B7CKN8_PORTR</name>
<gene>
    <name evidence="2" type="ORF">E2C01_001532</name>
</gene>
<evidence type="ECO:0000256" key="1">
    <source>
        <dbReference type="SAM" id="MobiDB-lite"/>
    </source>
</evidence>
<organism evidence="2 3">
    <name type="scientific">Portunus trituberculatus</name>
    <name type="common">Swimming crab</name>
    <name type="synonym">Neptunus trituberculatus</name>
    <dbReference type="NCBI Taxonomy" id="210409"/>
    <lineage>
        <taxon>Eukaryota</taxon>
        <taxon>Metazoa</taxon>
        <taxon>Ecdysozoa</taxon>
        <taxon>Arthropoda</taxon>
        <taxon>Crustacea</taxon>
        <taxon>Multicrustacea</taxon>
        <taxon>Malacostraca</taxon>
        <taxon>Eumalacostraca</taxon>
        <taxon>Eucarida</taxon>
        <taxon>Decapoda</taxon>
        <taxon>Pleocyemata</taxon>
        <taxon>Brachyura</taxon>
        <taxon>Eubrachyura</taxon>
        <taxon>Portunoidea</taxon>
        <taxon>Portunidae</taxon>
        <taxon>Portuninae</taxon>
        <taxon>Portunus</taxon>
    </lineage>
</organism>
<evidence type="ECO:0000313" key="2">
    <source>
        <dbReference type="EMBL" id="MPC08936.1"/>
    </source>
</evidence>
<dbReference type="EMBL" id="VSRR010000049">
    <property type="protein sequence ID" value="MPC08936.1"/>
    <property type="molecule type" value="Genomic_DNA"/>
</dbReference>
<dbReference type="Proteomes" id="UP000324222">
    <property type="component" value="Unassembled WGS sequence"/>
</dbReference>
<feature type="compositionally biased region" description="Basic and acidic residues" evidence="1">
    <location>
        <begin position="179"/>
        <end position="195"/>
    </location>
</feature>
<keyword evidence="3" id="KW-1185">Reference proteome</keyword>
<reference evidence="2 3" key="1">
    <citation type="submission" date="2019-05" db="EMBL/GenBank/DDBJ databases">
        <title>Another draft genome of Portunus trituberculatus and its Hox gene families provides insights of decapod evolution.</title>
        <authorList>
            <person name="Jeong J.-H."/>
            <person name="Song I."/>
            <person name="Kim S."/>
            <person name="Choi T."/>
            <person name="Kim D."/>
            <person name="Ryu S."/>
            <person name="Kim W."/>
        </authorList>
    </citation>
    <scope>NUCLEOTIDE SEQUENCE [LARGE SCALE GENOMIC DNA]</scope>
    <source>
        <tissue evidence="2">Muscle</tissue>
    </source>
</reference>